<proteinExistence type="predicted"/>
<evidence type="ECO:0000313" key="1">
    <source>
        <dbReference type="EMBL" id="ABE56554.1"/>
    </source>
</evidence>
<reference evidence="1 2" key="1">
    <citation type="submission" date="2006-03" db="EMBL/GenBank/DDBJ databases">
        <title>Complete sequence of Shewanella denitrificans OS217.</title>
        <authorList>
            <consortium name="US DOE Joint Genome Institute"/>
            <person name="Copeland A."/>
            <person name="Lucas S."/>
            <person name="Lapidus A."/>
            <person name="Barry K."/>
            <person name="Detter J.C."/>
            <person name="Glavina del Rio T."/>
            <person name="Hammon N."/>
            <person name="Israni S."/>
            <person name="Dalin E."/>
            <person name="Tice H."/>
            <person name="Pitluck S."/>
            <person name="Brettin T."/>
            <person name="Bruce D."/>
            <person name="Han C."/>
            <person name="Tapia R."/>
            <person name="Gilna P."/>
            <person name="Kiss H."/>
            <person name="Schmutz J."/>
            <person name="Larimer F."/>
            <person name="Land M."/>
            <person name="Hauser L."/>
            <person name="Kyrpides N."/>
            <person name="Lykidis A."/>
            <person name="Richardson P."/>
        </authorList>
    </citation>
    <scope>NUCLEOTIDE SEQUENCE [LARGE SCALE GENOMIC DNA]</scope>
    <source>
        <strain evidence="2">OS217 / ATCC BAA-1090 / DSM 15013</strain>
    </source>
</reference>
<gene>
    <name evidence="1" type="ordered locus">Sden_3278</name>
</gene>
<dbReference type="Proteomes" id="UP000001982">
    <property type="component" value="Chromosome"/>
</dbReference>
<dbReference type="KEGG" id="sdn:Sden_3278"/>
<evidence type="ECO:0000313" key="2">
    <source>
        <dbReference type="Proteomes" id="UP000001982"/>
    </source>
</evidence>
<sequence>MNTFSTRNGVVTLSMPFTTIMYDYPQIELTYKPNNYSGWGVCKIFNALECEPFEQADAELFAETAESKLRIRQQPLCNNQRQA</sequence>
<keyword evidence="2" id="KW-1185">Reference proteome</keyword>
<dbReference type="STRING" id="318161.Sden_3278"/>
<protein>
    <submittedName>
        <fullName evidence="1">Uncharacterized protein</fullName>
    </submittedName>
</protein>
<organism evidence="1 2">
    <name type="scientific">Shewanella denitrificans (strain OS217 / ATCC BAA-1090 / DSM 15013)</name>
    <dbReference type="NCBI Taxonomy" id="318161"/>
    <lineage>
        <taxon>Bacteria</taxon>
        <taxon>Pseudomonadati</taxon>
        <taxon>Pseudomonadota</taxon>
        <taxon>Gammaproteobacteria</taxon>
        <taxon>Alteromonadales</taxon>
        <taxon>Shewanellaceae</taxon>
        <taxon>Shewanella</taxon>
    </lineage>
</organism>
<dbReference type="HOGENOM" id="CLU_2652450_0_0_6"/>
<dbReference type="RefSeq" id="WP_011497699.1">
    <property type="nucleotide sequence ID" value="NC_007954.1"/>
</dbReference>
<dbReference type="OrthoDB" id="6272494at2"/>
<name>Q12J22_SHEDO</name>
<accession>Q12J22</accession>
<dbReference type="AlphaFoldDB" id="Q12J22"/>
<dbReference type="EMBL" id="CP000302">
    <property type="protein sequence ID" value="ABE56554.1"/>
    <property type="molecule type" value="Genomic_DNA"/>
</dbReference>
<dbReference type="eggNOG" id="ENOG5031SZI">
    <property type="taxonomic scope" value="Bacteria"/>
</dbReference>